<keyword evidence="1" id="KW-1133">Transmembrane helix</keyword>
<keyword evidence="1" id="KW-0472">Membrane</keyword>
<dbReference type="EMBL" id="CP020373">
    <property type="protein sequence ID" value="AZQ11643.1"/>
    <property type="molecule type" value="Genomic_DNA"/>
</dbReference>
<dbReference type="Proteomes" id="UP000278437">
    <property type="component" value="Chromosome"/>
</dbReference>
<accession>A0ABN5TX78</accession>
<keyword evidence="3" id="KW-1185">Reference proteome</keyword>
<proteinExistence type="predicted"/>
<reference evidence="3" key="1">
    <citation type="submission" date="2017-03" db="EMBL/GenBank/DDBJ databases">
        <title>Full genome sequence of a non-lethal Shewanella isolate that potentiates virulence of Vibio parahaemolyticus causing acute hepatopancreatic necrosis disease (AHPND) in shrimp.</title>
        <authorList>
            <person name="Prachumwat A."/>
            <person name="Sritunyalucksana K."/>
        </authorList>
    </citation>
    <scope>NUCLEOTIDE SEQUENCE [LARGE SCALE GENOMIC DNA]</scope>
    <source>
        <strain evidence="3">TH2012</strain>
    </source>
</reference>
<evidence type="ECO:0000313" key="3">
    <source>
        <dbReference type="Proteomes" id="UP000278437"/>
    </source>
</evidence>
<sequence>MVRLLSALPEIRRPLAIPGLSLLYLLRQYSSRLCLSRLRLLGLYLSLLFLPLLCLISVAHAAEENGRDYAINAAVYLWYGKLDQGQIPATLTNTNAEISLPEYAQSPAGGAHHLLSVTLEDSDESPDGSHQQRVAVTLEFLPRSNSGETRGHYLEAELVFDSQTLKLSSLTPQVHEIDDFDSRYRSASETNLIKALVFRWTEQLDNPATITPVVKQIGTQNFVVAEKDPADAAGYLGFLQSLHYVRSRREIKNLNLQPSEQPGVYRVGFEYQWRAWNAEGEEELAQIEVQMTVVIEHSEAQVLEYRETYLPPVTDLGAEIRC</sequence>
<evidence type="ECO:0000256" key="1">
    <source>
        <dbReference type="SAM" id="Phobius"/>
    </source>
</evidence>
<dbReference type="RefSeq" id="WP_126167891.1">
    <property type="nucleotide sequence ID" value="NZ_CP020373.1"/>
</dbReference>
<keyword evidence="1" id="KW-0812">Transmembrane</keyword>
<feature type="transmembrane region" description="Helical" evidence="1">
    <location>
        <begin position="41"/>
        <end position="62"/>
    </location>
</feature>
<name>A0ABN5TX78_9GAMM</name>
<evidence type="ECO:0000313" key="2">
    <source>
        <dbReference type="EMBL" id="AZQ11643.1"/>
    </source>
</evidence>
<protein>
    <submittedName>
        <fullName evidence="2">Uncharacterized protein</fullName>
    </submittedName>
</protein>
<organism evidence="2 3">
    <name type="scientific">Shewanella khirikhana</name>
    <dbReference type="NCBI Taxonomy" id="1965282"/>
    <lineage>
        <taxon>Bacteria</taxon>
        <taxon>Pseudomonadati</taxon>
        <taxon>Pseudomonadota</taxon>
        <taxon>Gammaproteobacteria</taxon>
        <taxon>Alteromonadales</taxon>
        <taxon>Shewanellaceae</taxon>
        <taxon>Shewanella</taxon>
    </lineage>
</organism>
<gene>
    <name evidence="2" type="ORF">STH12_02574</name>
</gene>